<comment type="cofactor">
    <cofactor evidence="1">
        <name>Zn(2+)</name>
        <dbReference type="ChEBI" id="CHEBI:29105"/>
    </cofactor>
</comment>
<evidence type="ECO:0000256" key="7">
    <source>
        <dbReference type="ARBA" id="ARBA00023049"/>
    </source>
</evidence>
<proteinExistence type="predicted"/>
<dbReference type="GO" id="GO:0046872">
    <property type="term" value="F:metal ion binding"/>
    <property type="evidence" value="ECO:0007669"/>
    <property type="project" value="UniProtKB-KW"/>
</dbReference>
<evidence type="ECO:0000259" key="8">
    <source>
        <dbReference type="Pfam" id="PF01551"/>
    </source>
</evidence>
<comment type="caution">
    <text evidence="11">The sequence shown here is derived from an EMBL/GenBank/DDBJ whole genome shotgun (WGS) entry which is preliminary data.</text>
</comment>
<evidence type="ECO:0000256" key="4">
    <source>
        <dbReference type="ARBA" id="ARBA00022723"/>
    </source>
</evidence>
<dbReference type="InterPro" id="IPR007340">
    <property type="entry name" value="LysM_Opacity-associatedA"/>
</dbReference>
<evidence type="ECO:0000256" key="5">
    <source>
        <dbReference type="ARBA" id="ARBA00022801"/>
    </source>
</evidence>
<feature type="domain" description="Opacity-associated protein A LysM-like" evidence="9">
    <location>
        <begin position="149"/>
        <end position="211"/>
    </location>
</feature>
<dbReference type="Gene3D" id="2.70.70.10">
    <property type="entry name" value="Glucose Permease (Domain IIA)"/>
    <property type="match status" value="1"/>
</dbReference>
<dbReference type="GO" id="GO:0006508">
    <property type="term" value="P:proteolysis"/>
    <property type="evidence" value="ECO:0007669"/>
    <property type="project" value="UniProtKB-KW"/>
</dbReference>
<evidence type="ECO:0000259" key="9">
    <source>
        <dbReference type="Pfam" id="PF04225"/>
    </source>
</evidence>
<evidence type="ECO:0000256" key="2">
    <source>
        <dbReference type="ARBA" id="ARBA00004196"/>
    </source>
</evidence>
<dbReference type="SUPFAM" id="SSF51261">
    <property type="entry name" value="Duplicated hybrid motif"/>
    <property type="match status" value="1"/>
</dbReference>
<dbReference type="PANTHER" id="PTHR21666">
    <property type="entry name" value="PEPTIDASE-RELATED"/>
    <property type="match status" value="1"/>
</dbReference>
<feature type="domain" description="M23ase beta-sheet core" evidence="8">
    <location>
        <begin position="378"/>
        <end position="474"/>
    </location>
</feature>
<name>A0A0F9RQ45_9ZZZZ</name>
<organism evidence="11">
    <name type="scientific">marine sediment metagenome</name>
    <dbReference type="NCBI Taxonomy" id="412755"/>
    <lineage>
        <taxon>unclassified sequences</taxon>
        <taxon>metagenomes</taxon>
        <taxon>ecological metagenomes</taxon>
    </lineage>
</organism>
<dbReference type="PANTHER" id="PTHR21666:SF288">
    <property type="entry name" value="CELL DIVISION PROTEIN YTFB"/>
    <property type="match status" value="1"/>
</dbReference>
<protein>
    <recommendedName>
        <fullName evidence="12">LysM domain-containing protein</fullName>
    </recommendedName>
</protein>
<dbReference type="GO" id="GO:0042834">
    <property type="term" value="F:peptidoglycan binding"/>
    <property type="evidence" value="ECO:0007669"/>
    <property type="project" value="InterPro"/>
</dbReference>
<dbReference type="Gene3D" id="3.10.450.350">
    <property type="match status" value="2"/>
</dbReference>
<dbReference type="EMBL" id="LAZR01002666">
    <property type="protein sequence ID" value="KKN27116.1"/>
    <property type="molecule type" value="Genomic_DNA"/>
</dbReference>
<dbReference type="Pfam" id="PF01551">
    <property type="entry name" value="Peptidase_M23"/>
    <property type="match status" value="1"/>
</dbReference>
<comment type="subcellular location">
    <subcellularLocation>
        <location evidence="2">Cell envelope</location>
    </subcellularLocation>
</comment>
<dbReference type="InterPro" id="IPR016047">
    <property type="entry name" value="M23ase_b-sheet_dom"/>
</dbReference>
<evidence type="ECO:0000256" key="1">
    <source>
        <dbReference type="ARBA" id="ARBA00001947"/>
    </source>
</evidence>
<dbReference type="InterPro" id="IPR050570">
    <property type="entry name" value="Cell_wall_metabolism_enzyme"/>
</dbReference>
<evidence type="ECO:0000313" key="11">
    <source>
        <dbReference type="EMBL" id="KKN27116.1"/>
    </source>
</evidence>
<keyword evidence="7" id="KW-0482">Metalloprotease</keyword>
<keyword evidence="6" id="KW-0862">Zinc</keyword>
<dbReference type="Pfam" id="PF19425">
    <property type="entry name" value="Csd3_N2"/>
    <property type="match status" value="1"/>
</dbReference>
<dbReference type="GO" id="GO:0030313">
    <property type="term" value="C:cell envelope"/>
    <property type="evidence" value="ECO:0007669"/>
    <property type="project" value="UniProtKB-SubCell"/>
</dbReference>
<gene>
    <name evidence="11" type="ORF">LCGC14_0867900</name>
</gene>
<dbReference type="CDD" id="cd12797">
    <property type="entry name" value="M23_peptidase"/>
    <property type="match status" value="1"/>
</dbReference>
<dbReference type="FunFam" id="2.70.70.10:FF:000002">
    <property type="entry name" value="Murein DD-endopeptidase MepM"/>
    <property type="match status" value="1"/>
</dbReference>
<dbReference type="InterPro" id="IPR045834">
    <property type="entry name" value="Csd3_N2"/>
</dbReference>
<evidence type="ECO:0000259" key="10">
    <source>
        <dbReference type="Pfam" id="PF19425"/>
    </source>
</evidence>
<evidence type="ECO:0000256" key="3">
    <source>
        <dbReference type="ARBA" id="ARBA00022670"/>
    </source>
</evidence>
<accession>A0A0F9RQ45</accession>
<dbReference type="InterPro" id="IPR011055">
    <property type="entry name" value="Dup_hybrid_motif"/>
</dbReference>
<keyword evidence="4" id="KW-0479">Metal-binding</keyword>
<reference evidence="11" key="1">
    <citation type="journal article" date="2015" name="Nature">
        <title>Complex archaea that bridge the gap between prokaryotes and eukaryotes.</title>
        <authorList>
            <person name="Spang A."/>
            <person name="Saw J.H."/>
            <person name="Jorgensen S.L."/>
            <person name="Zaremba-Niedzwiedzka K."/>
            <person name="Martijn J."/>
            <person name="Lind A.E."/>
            <person name="van Eijk R."/>
            <person name="Schleper C."/>
            <person name="Guy L."/>
            <person name="Ettema T.J."/>
        </authorList>
    </citation>
    <scope>NUCLEOTIDE SEQUENCE</scope>
</reference>
<dbReference type="AlphaFoldDB" id="A0A0F9RQ45"/>
<keyword evidence="5" id="KW-0378">Hydrolase</keyword>
<evidence type="ECO:0000256" key="6">
    <source>
        <dbReference type="ARBA" id="ARBA00022833"/>
    </source>
</evidence>
<sequence length="517" mass="57055">MKRNRLLPSSKQANIFSKTPRFNKRSHLLALSLLTFAGIFLTTIVLATSQPADTGFQSKVIDLPNLPAEMQLLSSSSTSSAENLNNSDTKENVATIETVNLPTTVPAIEEQDADLAAVEQQAMDELQSPVPTQETTIVQQDIPSDSSLNWQEITVQAGDNLSLVFERVGLGASDTYNVSQLGDDIKPLLNLKPGQVLRFALANKENTKILQQVQLQLSPIKTLDIKKTDEGYKTNLVTREVEKRQTNTSGTIESSLFEAGIAAHLSHKIVMELAYVFGWDIDFALDLRQGDSFTVVYEEDYLDGDKIADGDILAAEFTNHGNTYRAIRYTDDSGTSHFYTPNGDSMRKTFNRTPVHFSRISSKFNPNRKHPILKTSRPHQGVDYAAPIGTPILATGDGKVDFVGNKGGYGRTVILSHTGKYTTLYAHMSKFKKGINKGSRVKQGDVIGYLGMSGLATGPHLHYEFRINGVHRNPLTVALPKAEPIPKKYRNAFEQQSRPLLAQLDNLSKVHLALNDN</sequence>
<keyword evidence="3" id="KW-0645">Protease</keyword>
<feature type="domain" description="Csd3-like second N-terminal" evidence="10">
    <location>
        <begin position="245"/>
        <end position="366"/>
    </location>
</feature>
<evidence type="ECO:0008006" key="12">
    <source>
        <dbReference type="Google" id="ProtNLM"/>
    </source>
</evidence>
<dbReference type="Pfam" id="PF04225">
    <property type="entry name" value="LysM_OapA"/>
    <property type="match status" value="1"/>
</dbReference>
<dbReference type="GO" id="GO:0004222">
    <property type="term" value="F:metalloendopeptidase activity"/>
    <property type="evidence" value="ECO:0007669"/>
    <property type="project" value="TreeGrafter"/>
</dbReference>